<organism evidence="1 2">
    <name type="scientific">Rubus argutus</name>
    <name type="common">Southern blackberry</name>
    <dbReference type="NCBI Taxonomy" id="59490"/>
    <lineage>
        <taxon>Eukaryota</taxon>
        <taxon>Viridiplantae</taxon>
        <taxon>Streptophyta</taxon>
        <taxon>Embryophyta</taxon>
        <taxon>Tracheophyta</taxon>
        <taxon>Spermatophyta</taxon>
        <taxon>Magnoliopsida</taxon>
        <taxon>eudicotyledons</taxon>
        <taxon>Gunneridae</taxon>
        <taxon>Pentapetalae</taxon>
        <taxon>rosids</taxon>
        <taxon>fabids</taxon>
        <taxon>Rosales</taxon>
        <taxon>Rosaceae</taxon>
        <taxon>Rosoideae</taxon>
        <taxon>Rosoideae incertae sedis</taxon>
        <taxon>Rubus</taxon>
    </lineage>
</organism>
<comment type="caution">
    <text evidence="1">The sequence shown here is derived from an EMBL/GenBank/DDBJ whole genome shotgun (WGS) entry which is preliminary data.</text>
</comment>
<accession>A0AAW1XYD7</accession>
<dbReference type="EMBL" id="JBEDUW010000003">
    <property type="protein sequence ID" value="KAK9940904.1"/>
    <property type="molecule type" value="Genomic_DNA"/>
</dbReference>
<evidence type="ECO:0000313" key="2">
    <source>
        <dbReference type="Proteomes" id="UP001457282"/>
    </source>
</evidence>
<keyword evidence="2" id="KW-1185">Reference proteome</keyword>
<protein>
    <submittedName>
        <fullName evidence="1">Uncharacterized protein</fullName>
    </submittedName>
</protein>
<reference evidence="1 2" key="1">
    <citation type="journal article" date="2023" name="G3 (Bethesda)">
        <title>A chromosome-length genome assembly and annotation of blackberry (Rubus argutus, cv. 'Hillquist').</title>
        <authorList>
            <person name="Bruna T."/>
            <person name="Aryal R."/>
            <person name="Dudchenko O."/>
            <person name="Sargent D.J."/>
            <person name="Mead D."/>
            <person name="Buti M."/>
            <person name="Cavallini A."/>
            <person name="Hytonen T."/>
            <person name="Andres J."/>
            <person name="Pham M."/>
            <person name="Weisz D."/>
            <person name="Mascagni F."/>
            <person name="Usai G."/>
            <person name="Natali L."/>
            <person name="Bassil N."/>
            <person name="Fernandez G.E."/>
            <person name="Lomsadze A."/>
            <person name="Armour M."/>
            <person name="Olukolu B."/>
            <person name="Poorten T."/>
            <person name="Britton C."/>
            <person name="Davik J."/>
            <person name="Ashrafi H."/>
            <person name="Aiden E.L."/>
            <person name="Borodovsky M."/>
            <person name="Worthington M."/>
        </authorList>
    </citation>
    <scope>NUCLEOTIDE SEQUENCE [LARGE SCALE GENOMIC DNA]</scope>
    <source>
        <strain evidence="1">PI 553951</strain>
    </source>
</reference>
<dbReference type="Proteomes" id="UP001457282">
    <property type="component" value="Unassembled WGS sequence"/>
</dbReference>
<gene>
    <name evidence="1" type="ORF">M0R45_017538</name>
</gene>
<evidence type="ECO:0000313" key="1">
    <source>
        <dbReference type="EMBL" id="KAK9940904.1"/>
    </source>
</evidence>
<sequence length="168" mass="18817">MDFFEEHVFHGGNNAVPIEASVVANVPDRSENIKDMFHQQTLSTRMDFFEGHVFHESDNAVPIEITSVTANVPNSSANIADLAYQQRSFDPHVLSNGDDNRAPSEETTVYETTSDRSLIDMVSAKRTGRKRKFEKGEGSFIDRRDIVEKEINGDGITVENFTGVVICY</sequence>
<name>A0AAW1XYD7_RUBAR</name>
<proteinExistence type="predicted"/>
<dbReference type="AlphaFoldDB" id="A0AAW1XYD7"/>